<accession>A0ABU3P6J2</accession>
<sequence length="155" mass="17464">MTSIGDSKIVFRQEEAAMHQLDRAIALFINERDYLCALTLAGAADGILGEMLKTAGHPTALDDHVAQIRAAEPQGASEKQLKDEVFNFTRNLLKHKMKDRKVSDQAEFSVPLETQAIYMITRAIGNSVKLRHEFIGNRLLFAEWVYKHRPDLIGD</sequence>
<organism evidence="1 2">
    <name type="scientific">Roseateles aquae</name>
    <dbReference type="NCBI Taxonomy" id="3077235"/>
    <lineage>
        <taxon>Bacteria</taxon>
        <taxon>Pseudomonadati</taxon>
        <taxon>Pseudomonadota</taxon>
        <taxon>Betaproteobacteria</taxon>
        <taxon>Burkholderiales</taxon>
        <taxon>Sphaerotilaceae</taxon>
        <taxon>Roseateles</taxon>
    </lineage>
</organism>
<protein>
    <submittedName>
        <fullName evidence="1">Uncharacterized protein</fullName>
    </submittedName>
</protein>
<keyword evidence="2" id="KW-1185">Reference proteome</keyword>
<dbReference type="Proteomes" id="UP001246372">
    <property type="component" value="Unassembled WGS sequence"/>
</dbReference>
<comment type="caution">
    <text evidence="1">The sequence shown here is derived from an EMBL/GenBank/DDBJ whole genome shotgun (WGS) entry which is preliminary data.</text>
</comment>
<proteinExistence type="predicted"/>
<reference evidence="1" key="1">
    <citation type="submission" date="2023-09" db="EMBL/GenBank/DDBJ databases">
        <title>Paucibacter sp. APW11 Genome sequencing and assembly.</title>
        <authorList>
            <person name="Kim I."/>
        </authorList>
    </citation>
    <scope>NUCLEOTIDE SEQUENCE</scope>
    <source>
        <strain evidence="1">APW11</strain>
    </source>
</reference>
<evidence type="ECO:0000313" key="2">
    <source>
        <dbReference type="Proteomes" id="UP001246372"/>
    </source>
</evidence>
<name>A0ABU3P6J2_9BURK</name>
<dbReference type="EMBL" id="JAVXZY010000001">
    <property type="protein sequence ID" value="MDT8997897.1"/>
    <property type="molecule type" value="Genomic_DNA"/>
</dbReference>
<evidence type="ECO:0000313" key="1">
    <source>
        <dbReference type="EMBL" id="MDT8997897.1"/>
    </source>
</evidence>
<gene>
    <name evidence="1" type="ORF">RQP53_01255</name>
</gene>
<dbReference type="RefSeq" id="WP_315648151.1">
    <property type="nucleotide sequence ID" value="NZ_JAVXZY010000001.1"/>
</dbReference>